<protein>
    <submittedName>
        <fullName evidence="4">Uncharacterized protein</fullName>
    </submittedName>
</protein>
<evidence type="ECO:0000256" key="2">
    <source>
        <dbReference type="ARBA" id="ARBA00023043"/>
    </source>
</evidence>
<feature type="repeat" description="ANK" evidence="3">
    <location>
        <begin position="334"/>
        <end position="366"/>
    </location>
</feature>
<feature type="repeat" description="ANK" evidence="3">
    <location>
        <begin position="233"/>
        <end position="265"/>
    </location>
</feature>
<dbReference type="InterPro" id="IPR002110">
    <property type="entry name" value="Ankyrin_rpt"/>
</dbReference>
<dbReference type="EMBL" id="CP027845">
    <property type="protein sequence ID" value="AVP87007.1"/>
    <property type="molecule type" value="Genomic_DNA"/>
</dbReference>
<dbReference type="Gene3D" id="1.25.40.20">
    <property type="entry name" value="Ankyrin repeat-containing domain"/>
    <property type="match status" value="3"/>
</dbReference>
<gene>
    <name evidence="4" type="ORF">phytr_440</name>
</gene>
<evidence type="ECO:0000256" key="3">
    <source>
        <dbReference type="PROSITE-ProRule" id="PRU00023"/>
    </source>
</evidence>
<feature type="repeat" description="ANK" evidence="3">
    <location>
        <begin position="380"/>
        <end position="412"/>
    </location>
</feature>
<evidence type="ECO:0000313" key="5">
    <source>
        <dbReference type="Proteomes" id="UP000241762"/>
    </source>
</evidence>
<dbReference type="SMART" id="SM00248">
    <property type="entry name" value="ANK"/>
    <property type="match status" value="13"/>
</dbReference>
<dbReference type="OrthoDB" id="7164484at2"/>
<organism evidence="4 5">
    <name type="scientific">Candidatus Phycorickettsia trachydisci</name>
    <dbReference type="NCBI Taxonomy" id="2115978"/>
    <lineage>
        <taxon>Bacteria</taxon>
        <taxon>Pseudomonadati</taxon>
        <taxon>Pseudomonadota</taxon>
        <taxon>Alphaproteobacteria</taxon>
        <taxon>Rickettsiales</taxon>
        <taxon>Rickettsiaceae</taxon>
        <taxon>Candidatus Phycorickettsia</taxon>
    </lineage>
</organism>
<dbReference type="InterPro" id="IPR036770">
    <property type="entry name" value="Ankyrin_rpt-contain_sf"/>
</dbReference>
<accession>A0A2P1P6X8</accession>
<evidence type="ECO:0000313" key="4">
    <source>
        <dbReference type="EMBL" id="AVP87007.1"/>
    </source>
</evidence>
<dbReference type="PANTHER" id="PTHR24166:SF48">
    <property type="entry name" value="PROTEIN VAPYRIN"/>
    <property type="match status" value="1"/>
</dbReference>
<dbReference type="KEGG" id="ptc:phytr_440"/>
<dbReference type="InterPro" id="IPR050889">
    <property type="entry name" value="Dendritic_Spine_Reg/Scaffold"/>
</dbReference>
<dbReference type="PRINTS" id="PR01415">
    <property type="entry name" value="ANKYRIN"/>
</dbReference>
<keyword evidence="1" id="KW-0677">Repeat</keyword>
<dbReference type="SUPFAM" id="SSF48403">
    <property type="entry name" value="Ankyrin repeat"/>
    <property type="match status" value="2"/>
</dbReference>
<keyword evidence="2 3" id="KW-0040">ANK repeat</keyword>
<feature type="repeat" description="ANK" evidence="3">
    <location>
        <begin position="200"/>
        <end position="232"/>
    </location>
</feature>
<feature type="repeat" description="ANK" evidence="3">
    <location>
        <begin position="98"/>
        <end position="130"/>
    </location>
</feature>
<dbReference type="Pfam" id="PF12796">
    <property type="entry name" value="Ank_2"/>
    <property type="match status" value="4"/>
</dbReference>
<dbReference type="RefSeq" id="WP_106873886.1">
    <property type="nucleotide sequence ID" value="NZ_CP027845.1"/>
</dbReference>
<dbReference type="AlphaFoldDB" id="A0A2P1P6X8"/>
<proteinExistence type="predicted"/>
<name>A0A2P1P6X8_9RICK</name>
<feature type="repeat" description="ANK" evidence="3">
    <location>
        <begin position="267"/>
        <end position="299"/>
    </location>
</feature>
<evidence type="ECO:0000256" key="1">
    <source>
        <dbReference type="ARBA" id="ARBA00022737"/>
    </source>
</evidence>
<dbReference type="PANTHER" id="PTHR24166">
    <property type="entry name" value="ROLLING PEBBLES, ISOFORM B"/>
    <property type="match status" value="1"/>
</dbReference>
<feature type="repeat" description="ANK" evidence="3">
    <location>
        <begin position="449"/>
        <end position="477"/>
    </location>
</feature>
<reference evidence="4 5" key="1">
    <citation type="submission" date="2018-03" db="EMBL/GenBank/DDBJ databases">
        <title>A gene transfer event suggests a long-term partnership between eustigmatophyte algae and a novel lineage of endosymbiotic bacteria.</title>
        <authorList>
            <person name="Yurchenko T."/>
            <person name="Sevcikova T."/>
            <person name="Pribyl P."/>
            <person name="El Karkouri K."/>
            <person name="Klimes V."/>
            <person name="Amaral R."/>
            <person name="Zbrankova V."/>
            <person name="Kim E."/>
            <person name="Raoult D."/>
            <person name="Santos L.M.A."/>
            <person name="Elias M."/>
        </authorList>
    </citation>
    <scope>NUCLEOTIDE SEQUENCE [LARGE SCALE GENOMIC DNA]</scope>
    <source>
        <strain evidence="4">CCALA 838</strain>
    </source>
</reference>
<keyword evidence="5" id="KW-1185">Reference proteome</keyword>
<dbReference type="PROSITE" id="PS50088">
    <property type="entry name" value="ANK_REPEAT"/>
    <property type="match status" value="8"/>
</dbReference>
<feature type="repeat" description="ANK" evidence="3">
    <location>
        <begin position="300"/>
        <end position="327"/>
    </location>
</feature>
<sequence length="734" mass="82990">MKNFEDLLCYIRENDIDGFNSLADKIYLDSGDKSKAIVQAIRTGNFEMFKLVYSKLRIDEGSEAADEAMYEAAKKGDIDIVKFLHSKGFDLNNTKLWEGYTAIHSAALSGNFELIKWLIDNGSDIKLVTKRGTNLLNLASYSNFTELMQLLLAQGFDANFQELEGVYADGFSPLHCAAGHIEAAALLCEHGANIEIKDKNGLTPIYFAGICGQLKMIDWLYEKGAKIDFATNDGLTFLHIAAQNGHLKLIESLIEQKFDVNATTIKESKTPLRIAAQHNQFEAVKLLVKHGANLNLPDHEGRTPVYWAACCNNQAMVECLYENGADIFGKYEKIEESLLHVAAENNNTQLIELLISKGVDPNIRTKNEYFDFYRSETGIFYETPMHRAADCRAFEAAKLLFSYGAELDIQDGGSNTSMYNASYRNDLDLVKWLYENGCSIDTLGCEGRPIHRAARGNSYDVVKWLIEKGADINEKQEWGTPLDICLESQNSDVAMLLLSHKVAININDIGSFILDTFKFLNESKNIKDNIRGGLYLVNTFKKFLSEDHDPSDYGGIFNYPWRNFVNYYQKYIHSEIIEKFIQELLDELVEIIKESNLDAIEVNLTEKNVIEILTLQGEWIEIAQENKENEKLHDSLVSNVIDELEKPKLKLLQQTLQVEPPHKLTQIAKDDMLQTLVSFLSHPDQMSLAKAYQEDTQPQTKKPKINAPDNFENTLQIPLETSASGELNENIDQL</sequence>
<dbReference type="Proteomes" id="UP000241762">
    <property type="component" value="Chromosome"/>
</dbReference>
<dbReference type="PROSITE" id="PS50297">
    <property type="entry name" value="ANK_REP_REGION"/>
    <property type="match status" value="7"/>
</dbReference>